<dbReference type="RefSeq" id="WP_169207137.1">
    <property type="nucleotide sequence ID" value="NZ_CP059560.1"/>
</dbReference>
<keyword evidence="3" id="KW-1185">Reference proteome</keyword>
<dbReference type="EMBL" id="WTVR01000029">
    <property type="protein sequence ID" value="NMF89823.1"/>
    <property type="molecule type" value="Genomic_DNA"/>
</dbReference>
<proteinExistence type="predicted"/>
<reference evidence="2 3" key="1">
    <citation type="submission" date="2019-12" db="EMBL/GenBank/DDBJ databases">
        <title>Comparative genomics gives insights into the taxonomy of the Azoarcus-Aromatoleum group and reveals separate origins of nif in the plant-associated Azoarcus and non-plant-associated Aromatoleum sub-groups.</title>
        <authorList>
            <person name="Lafos M."/>
            <person name="Maluk M."/>
            <person name="Batista M."/>
            <person name="Junghare M."/>
            <person name="Carmona M."/>
            <person name="Faoro H."/>
            <person name="Cruz L.M."/>
            <person name="Battistoni F."/>
            <person name="De Souza E."/>
            <person name="Pedrosa F."/>
            <person name="Chen W.-M."/>
            <person name="Poole P.S."/>
            <person name="Dixon R.A."/>
            <person name="James E.K."/>
        </authorList>
    </citation>
    <scope>NUCLEOTIDE SEQUENCE [LARGE SCALE GENOMIC DNA]</scope>
    <source>
        <strain evidence="2 3">ToN1</strain>
    </source>
</reference>
<evidence type="ECO:0000313" key="3">
    <source>
        <dbReference type="Proteomes" id="UP000652074"/>
    </source>
</evidence>
<feature type="region of interest" description="Disordered" evidence="1">
    <location>
        <begin position="29"/>
        <end position="67"/>
    </location>
</feature>
<organism evidence="2 3">
    <name type="scientific">Aromatoleum petrolei</name>
    <dbReference type="NCBI Taxonomy" id="76116"/>
    <lineage>
        <taxon>Bacteria</taxon>
        <taxon>Pseudomonadati</taxon>
        <taxon>Pseudomonadota</taxon>
        <taxon>Betaproteobacteria</taxon>
        <taxon>Rhodocyclales</taxon>
        <taxon>Rhodocyclaceae</taxon>
        <taxon>Aromatoleum</taxon>
    </lineage>
</organism>
<accession>A0ABX1MPV7</accession>
<feature type="compositionally biased region" description="Low complexity" evidence="1">
    <location>
        <begin position="29"/>
        <end position="42"/>
    </location>
</feature>
<gene>
    <name evidence="2" type="ORF">GPA26_15230</name>
</gene>
<evidence type="ECO:0000313" key="2">
    <source>
        <dbReference type="EMBL" id="NMF89823.1"/>
    </source>
</evidence>
<dbReference type="Proteomes" id="UP000652074">
    <property type="component" value="Unassembled WGS sequence"/>
</dbReference>
<comment type="caution">
    <text evidence="2">The sequence shown here is derived from an EMBL/GenBank/DDBJ whole genome shotgun (WGS) entry which is preliminary data.</text>
</comment>
<protein>
    <submittedName>
        <fullName evidence="2">Uncharacterized protein</fullName>
    </submittedName>
</protein>
<evidence type="ECO:0000256" key="1">
    <source>
        <dbReference type="SAM" id="MobiDB-lite"/>
    </source>
</evidence>
<name>A0ABX1MPV7_9RHOO</name>
<sequence>MATIVIKDLPENMDLDRQAMQAITGGARLRGTATGAARTPRLPGSPRETRGAIAETGRRPAPSTLFR</sequence>